<sequence length="137" mass="15531">MTDQPPPTDPLDQQQIARLVDRFYEKVRRDQMLGPVFNPAVDDWDEHKQLLTSFWSSVALGTRSYRGNPMGKHRGHPIRAEHFEHWLALWKQTAHEVLPATQADRMGDYADRIGASLRYGLGLNDGSRGLGLPVVGE</sequence>
<dbReference type="EMBL" id="FUXP01000010">
    <property type="protein sequence ID" value="SKA18658.1"/>
    <property type="molecule type" value="Genomic_DNA"/>
</dbReference>
<dbReference type="Proteomes" id="UP000190061">
    <property type="component" value="Unassembled WGS sequence"/>
</dbReference>
<reference evidence="5 6" key="1">
    <citation type="submission" date="2017-02" db="EMBL/GenBank/DDBJ databases">
        <authorList>
            <person name="Peterson S.W."/>
        </authorList>
    </citation>
    <scope>NUCLEOTIDE SEQUENCE [LARGE SCALE GENOMIC DNA]</scope>
    <source>
        <strain evidence="5 6">DSM 21749</strain>
    </source>
</reference>
<keyword evidence="6" id="KW-1185">Reference proteome</keyword>
<evidence type="ECO:0000313" key="6">
    <source>
        <dbReference type="Proteomes" id="UP000190061"/>
    </source>
</evidence>
<accession>A0A1T4RSB3</accession>
<evidence type="ECO:0000256" key="3">
    <source>
        <dbReference type="ARBA" id="ARBA00022723"/>
    </source>
</evidence>
<dbReference type="CDD" id="cd08916">
    <property type="entry name" value="TrHb3_P"/>
    <property type="match status" value="1"/>
</dbReference>
<keyword evidence="4" id="KW-0408">Iron</keyword>
<dbReference type="InterPro" id="IPR001486">
    <property type="entry name" value="Hemoglobin_trunc"/>
</dbReference>
<dbReference type="STRING" id="1122188.SAMN02745674_02333"/>
<gene>
    <name evidence="5" type="ORF">SAMN02745674_02333</name>
</gene>
<evidence type="ECO:0000256" key="2">
    <source>
        <dbReference type="ARBA" id="ARBA00022617"/>
    </source>
</evidence>
<dbReference type="Pfam" id="PF01152">
    <property type="entry name" value="Bac_globin"/>
    <property type="match status" value="1"/>
</dbReference>
<dbReference type="GO" id="GO:0046872">
    <property type="term" value="F:metal ion binding"/>
    <property type="evidence" value="ECO:0007669"/>
    <property type="project" value="UniProtKB-KW"/>
</dbReference>
<evidence type="ECO:0000256" key="4">
    <source>
        <dbReference type="ARBA" id="ARBA00023004"/>
    </source>
</evidence>
<dbReference type="GO" id="GO:0020037">
    <property type="term" value="F:heme binding"/>
    <property type="evidence" value="ECO:0007669"/>
    <property type="project" value="InterPro"/>
</dbReference>
<name>A0A1T4RSB3_9GAMM</name>
<dbReference type="InterPro" id="IPR009050">
    <property type="entry name" value="Globin-like_sf"/>
</dbReference>
<dbReference type="Gene3D" id="1.10.490.10">
    <property type="entry name" value="Globins"/>
    <property type="match status" value="1"/>
</dbReference>
<organism evidence="5 6">
    <name type="scientific">Lysobacter spongiicola DSM 21749</name>
    <dbReference type="NCBI Taxonomy" id="1122188"/>
    <lineage>
        <taxon>Bacteria</taxon>
        <taxon>Pseudomonadati</taxon>
        <taxon>Pseudomonadota</taxon>
        <taxon>Gammaproteobacteria</taxon>
        <taxon>Lysobacterales</taxon>
        <taxon>Lysobacteraceae</taxon>
        <taxon>Novilysobacter</taxon>
    </lineage>
</organism>
<dbReference type="SUPFAM" id="SSF46458">
    <property type="entry name" value="Globin-like"/>
    <property type="match status" value="1"/>
</dbReference>
<keyword evidence="3" id="KW-0479">Metal-binding</keyword>
<evidence type="ECO:0000313" key="5">
    <source>
        <dbReference type="EMBL" id="SKA18658.1"/>
    </source>
</evidence>
<dbReference type="RefSeq" id="WP_078758881.1">
    <property type="nucleotide sequence ID" value="NZ_FUXP01000010.1"/>
</dbReference>
<dbReference type="InterPro" id="IPR012292">
    <property type="entry name" value="Globin/Proto"/>
</dbReference>
<evidence type="ECO:0000256" key="1">
    <source>
        <dbReference type="ARBA" id="ARBA00022448"/>
    </source>
</evidence>
<proteinExistence type="predicted"/>
<dbReference type="OrthoDB" id="25954at2"/>
<dbReference type="GO" id="GO:0019825">
    <property type="term" value="F:oxygen binding"/>
    <property type="evidence" value="ECO:0007669"/>
    <property type="project" value="InterPro"/>
</dbReference>
<dbReference type="AlphaFoldDB" id="A0A1T4RSB3"/>
<keyword evidence="2" id="KW-0349">Heme</keyword>
<keyword evidence="1" id="KW-0813">Transport</keyword>
<protein>
    <submittedName>
        <fullName evidence="5">Hemoglobin</fullName>
    </submittedName>
</protein>